<dbReference type="SUPFAM" id="SSF55166">
    <property type="entry name" value="Hedgehog/DD-peptidase"/>
    <property type="match status" value="1"/>
</dbReference>
<name>A0ABP7X7N0_9FLAO</name>
<reference evidence="3" key="1">
    <citation type="journal article" date="2019" name="Int. J. Syst. Evol. Microbiol.">
        <title>The Global Catalogue of Microorganisms (GCM) 10K type strain sequencing project: providing services to taxonomists for standard genome sequencing and annotation.</title>
        <authorList>
            <consortium name="The Broad Institute Genomics Platform"/>
            <consortium name="The Broad Institute Genome Sequencing Center for Infectious Disease"/>
            <person name="Wu L."/>
            <person name="Ma J."/>
        </authorList>
    </citation>
    <scope>NUCLEOTIDE SEQUENCE [LARGE SCALE GENOMIC DNA]</scope>
    <source>
        <strain evidence="3">JCM 17106</strain>
    </source>
</reference>
<dbReference type="Gene3D" id="3.30.1380.10">
    <property type="match status" value="1"/>
</dbReference>
<dbReference type="RefSeq" id="WP_425549098.1">
    <property type="nucleotide sequence ID" value="NZ_BAABCW010000001.1"/>
</dbReference>
<dbReference type="Pfam" id="PF13539">
    <property type="entry name" value="Peptidase_M15_4"/>
    <property type="match status" value="1"/>
</dbReference>
<sequence length="69" mass="7987">MEIKNGKAIWNNPIWSKIGKKGKAMGFVWGGDWKKKDKPHFQMTFGKHHSQLATLYRQGLRKGNYVTLV</sequence>
<protein>
    <recommendedName>
        <fullName evidence="1">Peptidase M15C domain-containing protein</fullName>
    </recommendedName>
</protein>
<gene>
    <name evidence="2" type="ORF">GCM10022393_00510</name>
</gene>
<feature type="domain" description="Peptidase M15C" evidence="1">
    <location>
        <begin position="14"/>
        <end position="43"/>
    </location>
</feature>
<dbReference type="Proteomes" id="UP001500459">
    <property type="component" value="Unassembled WGS sequence"/>
</dbReference>
<evidence type="ECO:0000313" key="3">
    <source>
        <dbReference type="Proteomes" id="UP001500459"/>
    </source>
</evidence>
<dbReference type="EMBL" id="BAABCW010000001">
    <property type="protein sequence ID" value="GAA4106194.1"/>
    <property type="molecule type" value="Genomic_DNA"/>
</dbReference>
<evidence type="ECO:0000313" key="2">
    <source>
        <dbReference type="EMBL" id="GAA4106194.1"/>
    </source>
</evidence>
<dbReference type="InterPro" id="IPR039561">
    <property type="entry name" value="Peptidase_M15C"/>
</dbReference>
<dbReference type="InterPro" id="IPR009045">
    <property type="entry name" value="Zn_M74/Hedgehog-like"/>
</dbReference>
<proteinExistence type="predicted"/>
<comment type="caution">
    <text evidence="2">The sequence shown here is derived from an EMBL/GenBank/DDBJ whole genome shotgun (WGS) entry which is preliminary data.</text>
</comment>
<keyword evidence="3" id="KW-1185">Reference proteome</keyword>
<accession>A0ABP7X7N0</accession>
<evidence type="ECO:0000259" key="1">
    <source>
        <dbReference type="Pfam" id="PF13539"/>
    </source>
</evidence>
<organism evidence="2 3">
    <name type="scientific">Aquimarina addita</name>
    <dbReference type="NCBI Taxonomy" id="870485"/>
    <lineage>
        <taxon>Bacteria</taxon>
        <taxon>Pseudomonadati</taxon>
        <taxon>Bacteroidota</taxon>
        <taxon>Flavobacteriia</taxon>
        <taxon>Flavobacteriales</taxon>
        <taxon>Flavobacteriaceae</taxon>
        <taxon>Aquimarina</taxon>
    </lineage>
</organism>